<dbReference type="Gene3D" id="3.40.50.300">
    <property type="entry name" value="P-loop containing nucleotide triphosphate hydrolases"/>
    <property type="match status" value="1"/>
</dbReference>
<gene>
    <name evidence="5" type="ORF">ElP_69260</name>
</gene>
<feature type="domain" description="Sulfotransferase" evidence="4">
    <location>
        <begin position="43"/>
        <end position="225"/>
    </location>
</feature>
<dbReference type="Pfam" id="PF00685">
    <property type="entry name" value="Sulfotransfer_1"/>
    <property type="match status" value="1"/>
</dbReference>
<keyword evidence="2 5" id="KW-0808">Transferase</keyword>
<evidence type="ECO:0000256" key="2">
    <source>
        <dbReference type="ARBA" id="ARBA00022679"/>
    </source>
</evidence>
<dbReference type="RefSeq" id="WP_145277880.1">
    <property type="nucleotide sequence ID" value="NZ_CP036426.1"/>
</dbReference>
<dbReference type="AlphaFoldDB" id="A0A518HE18"/>
<dbReference type="InterPro" id="IPR027417">
    <property type="entry name" value="P-loop_NTPase"/>
</dbReference>
<comment type="similarity">
    <text evidence="1">Belongs to the sulfotransferase 1 family.</text>
</comment>
<dbReference type="SUPFAM" id="SSF52540">
    <property type="entry name" value="P-loop containing nucleoside triphosphate hydrolases"/>
    <property type="match status" value="1"/>
</dbReference>
<feature type="region of interest" description="Disordered" evidence="3">
    <location>
        <begin position="288"/>
        <end position="311"/>
    </location>
</feature>
<evidence type="ECO:0000256" key="3">
    <source>
        <dbReference type="SAM" id="MobiDB-lite"/>
    </source>
</evidence>
<reference evidence="5 6" key="1">
    <citation type="submission" date="2019-02" db="EMBL/GenBank/DDBJ databases">
        <title>Deep-cultivation of Planctomycetes and their phenomic and genomic characterization uncovers novel biology.</title>
        <authorList>
            <person name="Wiegand S."/>
            <person name="Jogler M."/>
            <person name="Boedeker C."/>
            <person name="Pinto D."/>
            <person name="Vollmers J."/>
            <person name="Rivas-Marin E."/>
            <person name="Kohn T."/>
            <person name="Peeters S.H."/>
            <person name="Heuer A."/>
            <person name="Rast P."/>
            <person name="Oberbeckmann S."/>
            <person name="Bunk B."/>
            <person name="Jeske O."/>
            <person name="Meyerdierks A."/>
            <person name="Storesund J.E."/>
            <person name="Kallscheuer N."/>
            <person name="Luecker S."/>
            <person name="Lage O.M."/>
            <person name="Pohl T."/>
            <person name="Merkel B.J."/>
            <person name="Hornburger P."/>
            <person name="Mueller R.-W."/>
            <person name="Bruemmer F."/>
            <person name="Labrenz M."/>
            <person name="Spormann A.M."/>
            <person name="Op den Camp H."/>
            <person name="Overmann J."/>
            <person name="Amann R."/>
            <person name="Jetten M.S.M."/>
            <person name="Mascher T."/>
            <person name="Medema M.H."/>
            <person name="Devos D.P."/>
            <person name="Kaster A.-K."/>
            <person name="Ovreas L."/>
            <person name="Rohde M."/>
            <person name="Galperin M.Y."/>
            <person name="Jogler C."/>
        </authorList>
    </citation>
    <scope>NUCLEOTIDE SEQUENCE [LARGE SCALE GENOMIC DNA]</scope>
    <source>
        <strain evidence="5 6">ElP</strain>
    </source>
</reference>
<dbReference type="InterPro" id="IPR000863">
    <property type="entry name" value="Sulfotransferase_dom"/>
</dbReference>
<dbReference type="PANTHER" id="PTHR11783">
    <property type="entry name" value="SULFOTRANSFERASE SULT"/>
    <property type="match status" value="1"/>
</dbReference>
<dbReference type="Proteomes" id="UP000317835">
    <property type="component" value="Chromosome"/>
</dbReference>
<name>A0A518HE18_9BACT</name>
<dbReference type="EMBL" id="CP036426">
    <property type="protein sequence ID" value="QDV38966.1"/>
    <property type="molecule type" value="Genomic_DNA"/>
</dbReference>
<feature type="compositionally biased region" description="Basic and acidic residues" evidence="3">
    <location>
        <begin position="301"/>
        <end position="311"/>
    </location>
</feature>
<sequence>MDVICCGMYRACSTWQYEVVGRLIEWRRKGQRLGYVEGHGYDPAPGRGRFRVLKCHDRHANFARAVAEGDALAVYSYRDLRDVVDSMRHKQARTFEALMAEGLVHRILQNDRFWMGRPGVLVQRYEDLVLDPAGGVRELARFLGIVISGDEAEEVAESYSPEANRRRIEEGRRELLDRGEDPDDPSRAMRHDPETLLHGNHLRTGKVGGWREALGPEHLATLERIGGDWLVRRGYEPDRSWAPAVSPRRLVPGLVRSRWHAWVYFTARRHPRVASALKRALGLDRLGRRTAPGAPIRPRTRGGEVEAEGRR</sequence>
<dbReference type="OrthoDB" id="287183at2"/>
<organism evidence="5 6">
    <name type="scientific">Tautonia plasticadhaerens</name>
    <dbReference type="NCBI Taxonomy" id="2527974"/>
    <lineage>
        <taxon>Bacteria</taxon>
        <taxon>Pseudomonadati</taxon>
        <taxon>Planctomycetota</taxon>
        <taxon>Planctomycetia</taxon>
        <taxon>Isosphaerales</taxon>
        <taxon>Isosphaeraceae</taxon>
        <taxon>Tautonia</taxon>
    </lineage>
</organism>
<protein>
    <submittedName>
        <fullName evidence="5">Sulfotransferase domain protein</fullName>
    </submittedName>
</protein>
<evidence type="ECO:0000256" key="1">
    <source>
        <dbReference type="ARBA" id="ARBA00005771"/>
    </source>
</evidence>
<keyword evidence="6" id="KW-1185">Reference proteome</keyword>
<evidence type="ECO:0000313" key="6">
    <source>
        <dbReference type="Proteomes" id="UP000317835"/>
    </source>
</evidence>
<dbReference type="GO" id="GO:0008146">
    <property type="term" value="F:sulfotransferase activity"/>
    <property type="evidence" value="ECO:0007669"/>
    <property type="project" value="InterPro"/>
</dbReference>
<dbReference type="KEGG" id="tpla:ElP_69260"/>
<evidence type="ECO:0000259" key="4">
    <source>
        <dbReference type="Pfam" id="PF00685"/>
    </source>
</evidence>
<proteinExistence type="inferred from homology"/>
<evidence type="ECO:0000313" key="5">
    <source>
        <dbReference type="EMBL" id="QDV38966.1"/>
    </source>
</evidence>
<feature type="region of interest" description="Disordered" evidence="3">
    <location>
        <begin position="170"/>
        <end position="192"/>
    </location>
</feature>
<accession>A0A518HE18</accession>